<evidence type="ECO:0000256" key="1">
    <source>
        <dbReference type="SAM" id="MobiDB-lite"/>
    </source>
</evidence>
<reference evidence="2" key="2">
    <citation type="submission" date="2022-03" db="EMBL/GenBank/DDBJ databases">
        <authorList>
            <person name="Ryngajllo M."/>
            <person name="Jacek P."/>
            <person name="Kubiak K."/>
        </authorList>
    </citation>
    <scope>NUCLEOTIDE SEQUENCE</scope>
    <source>
        <strain evidence="2">SI1</strain>
    </source>
</reference>
<organism evidence="2 3">
    <name type="scientific">Novacetimonas hansenii</name>
    <name type="common">Komagataeibacter hansenii</name>
    <dbReference type="NCBI Taxonomy" id="436"/>
    <lineage>
        <taxon>Bacteria</taxon>
        <taxon>Pseudomonadati</taxon>
        <taxon>Pseudomonadota</taxon>
        <taxon>Alphaproteobacteria</taxon>
        <taxon>Acetobacterales</taxon>
        <taxon>Acetobacteraceae</taxon>
        <taxon>Novacetimonas</taxon>
    </lineage>
</organism>
<dbReference type="AlphaFoldDB" id="A0AAW5ERU4"/>
<reference evidence="2" key="1">
    <citation type="journal article" date="2021" name="Polymers (Basel)">
        <title>Highly Stretchable Bacterial Cellulose Produced by Komagataeibacter hansenii SI1.</title>
        <authorList>
            <person name="Cielecka I."/>
            <person name="Ryngajllo M."/>
            <person name="Maniukiewicz W."/>
            <person name="Bielecki S."/>
        </authorList>
    </citation>
    <scope>NUCLEOTIDE SEQUENCE</scope>
    <source>
        <strain evidence="2">SI1</strain>
    </source>
</reference>
<evidence type="ECO:0000313" key="3">
    <source>
        <dbReference type="Proteomes" id="UP001202887"/>
    </source>
</evidence>
<name>A0AAW5ERU4_NOVHA</name>
<gene>
    <name evidence="2" type="ORF">K1W68_03275</name>
</gene>
<comment type="caution">
    <text evidence="2">The sequence shown here is derived from an EMBL/GenBank/DDBJ whole genome shotgun (WGS) entry which is preliminary data.</text>
</comment>
<sequence>MTATPHAVAVIPGHHRRAEEGGMQPSPLRGVVIDATVCAIRQTDASGRRA</sequence>
<dbReference type="EMBL" id="JAIBCX010000005">
    <property type="protein sequence ID" value="MCJ8353020.1"/>
    <property type="molecule type" value="Genomic_DNA"/>
</dbReference>
<protein>
    <submittedName>
        <fullName evidence="2">Uncharacterized protein</fullName>
    </submittedName>
</protein>
<dbReference type="RefSeq" id="WP_155734243.1">
    <property type="nucleotide sequence ID" value="NZ_BJNN01000105.1"/>
</dbReference>
<proteinExistence type="predicted"/>
<accession>A0AAW5ERU4</accession>
<evidence type="ECO:0000313" key="2">
    <source>
        <dbReference type="EMBL" id="MCJ8353020.1"/>
    </source>
</evidence>
<feature type="region of interest" description="Disordered" evidence="1">
    <location>
        <begin position="1"/>
        <end position="27"/>
    </location>
</feature>
<dbReference type="Proteomes" id="UP001202887">
    <property type="component" value="Unassembled WGS sequence"/>
</dbReference>